<dbReference type="InterPro" id="IPR007253">
    <property type="entry name" value="Cell_wall-bd_2"/>
</dbReference>
<evidence type="ECO:0000313" key="2">
    <source>
        <dbReference type="Proteomes" id="UP000239706"/>
    </source>
</evidence>
<proteinExistence type="predicted"/>
<dbReference type="EMBL" id="PVXO01000028">
    <property type="protein sequence ID" value="PRR79308.1"/>
    <property type="molecule type" value="Genomic_DNA"/>
</dbReference>
<dbReference type="OrthoDB" id="1935856at2"/>
<name>A0A2T0B5Y0_9CLOT</name>
<dbReference type="AlphaFoldDB" id="A0A2T0B5Y0"/>
<comment type="caution">
    <text evidence="1">The sequence shown here is derived from an EMBL/GenBank/DDBJ whole genome shotgun (WGS) entry which is preliminary data.</text>
</comment>
<protein>
    <submittedName>
        <fullName evidence="1">N-acetylmuramoyl-L-alanine amidase LytC</fullName>
        <ecNumber evidence="1">3.5.1.28</ecNumber>
    </submittedName>
</protein>
<dbReference type="Pfam" id="PF04122">
    <property type="entry name" value="CW_binding_2"/>
    <property type="match status" value="1"/>
</dbReference>
<dbReference type="Proteomes" id="UP000239706">
    <property type="component" value="Unassembled WGS sequence"/>
</dbReference>
<accession>A0A2T0B5Y0</accession>
<organism evidence="1 2">
    <name type="scientific">Clostridium liquoris</name>
    <dbReference type="NCBI Taxonomy" id="1289519"/>
    <lineage>
        <taxon>Bacteria</taxon>
        <taxon>Bacillati</taxon>
        <taxon>Bacillota</taxon>
        <taxon>Clostridia</taxon>
        <taxon>Eubacteriales</taxon>
        <taxon>Clostridiaceae</taxon>
        <taxon>Clostridium</taxon>
    </lineage>
</organism>
<keyword evidence="1" id="KW-0378">Hydrolase</keyword>
<keyword evidence="2" id="KW-1185">Reference proteome</keyword>
<evidence type="ECO:0000313" key="1">
    <source>
        <dbReference type="EMBL" id="PRR79308.1"/>
    </source>
</evidence>
<reference evidence="1 2" key="1">
    <citation type="submission" date="2018-03" db="EMBL/GenBank/DDBJ databases">
        <title>Genome sequence of Clostridium liquoris DSM 100320.</title>
        <authorList>
            <person name="Poehlein A."/>
            <person name="Daniel R."/>
        </authorList>
    </citation>
    <scope>NUCLEOTIDE SEQUENCE [LARGE SCALE GENOMIC DNA]</scope>
    <source>
        <strain evidence="1 2">DSM 100320</strain>
    </source>
</reference>
<dbReference type="RefSeq" id="WP_106063127.1">
    <property type="nucleotide sequence ID" value="NZ_PVXO01000028.1"/>
</dbReference>
<gene>
    <name evidence="1" type="primary">lytC_3</name>
    <name evidence="1" type="ORF">CLLI_09820</name>
</gene>
<dbReference type="GO" id="GO:0008745">
    <property type="term" value="F:N-acetylmuramoyl-L-alanine amidase activity"/>
    <property type="evidence" value="ECO:0007669"/>
    <property type="project" value="UniProtKB-EC"/>
</dbReference>
<dbReference type="EC" id="3.5.1.28" evidence="1"/>
<sequence>MFIRMKRIFIVVLTAIITFGVSNQVYAKDSYSISRIIGINRYETSVNISNGFSNGIVQNIIIASGNDFPDALSISSIAASKGYPVLMSDKTNLPNEIKDTKYESWSYFDLTLKDGKVIEMHQEYRP</sequence>